<name>A0A9P0AGL3_BEMTA</name>
<dbReference type="PANTHER" id="PTHR36159:SF1">
    <property type="entry name" value="RETROVIRUS-RELATED POL POLYPROTEIN FROM TRANSPOSON 412-LIKE PROTEIN"/>
    <property type="match status" value="1"/>
</dbReference>
<accession>A0A9P0AGL3</accession>
<sequence length="408" mass="46928">MSDILDVISSPSLDESISRIELQTLNPSNPNALNNNDIIHFSMNQADMLPYLPKSYFLISGRLAKSSAEGALSAPSATNRFANGGILHLFNRIELRMNNSLLQSVNEPGKTCLVRLMTTYNDWNIRHLQLMGLDESLGMEDDGSFHNVVIPFKVFFSFGEDFRRVLINPKLEILLTRARTDDNAIYQTAAENYSLKISKIQFRIPFVQVDDVHRLKLLKIIDKDRALPIAFRSWDLYQYPELPASTKHTWSIKTSTQIEKPRYVVVFFQTGRMDDKSKNACKFDHCDLRNIQLYLNNMPYPYESYDQSFSKNNFAIFYHAYCEFSSTYNGLRETSPYLRLKTFKSDAPLFIINCERQKETLKYGPVDVRLEFEANAAFPANTTASCIIIHDTIYQYNPLSGVIKKYEG</sequence>
<evidence type="ECO:0000313" key="3">
    <source>
        <dbReference type="Proteomes" id="UP001152759"/>
    </source>
</evidence>
<dbReference type="Pfam" id="PF21738">
    <property type="entry name" value="DJR-like_dom"/>
    <property type="match status" value="1"/>
</dbReference>
<feature type="domain" description="Double jelly roll-like" evidence="1">
    <location>
        <begin position="83"/>
        <end position="393"/>
    </location>
</feature>
<dbReference type="InterPro" id="IPR049512">
    <property type="entry name" value="DJR-like_dom"/>
</dbReference>
<evidence type="ECO:0000259" key="1">
    <source>
        <dbReference type="Pfam" id="PF21738"/>
    </source>
</evidence>
<keyword evidence="3" id="KW-1185">Reference proteome</keyword>
<protein>
    <recommendedName>
        <fullName evidence="1">Double jelly roll-like domain-containing protein</fullName>
    </recommendedName>
</protein>
<evidence type="ECO:0000313" key="2">
    <source>
        <dbReference type="EMBL" id="CAH0391310.1"/>
    </source>
</evidence>
<proteinExistence type="predicted"/>
<dbReference type="AlphaFoldDB" id="A0A9P0AGL3"/>
<gene>
    <name evidence="2" type="ORF">BEMITA_LOCUS9943</name>
</gene>
<organism evidence="2 3">
    <name type="scientific">Bemisia tabaci</name>
    <name type="common">Sweetpotato whitefly</name>
    <name type="synonym">Aleurodes tabaci</name>
    <dbReference type="NCBI Taxonomy" id="7038"/>
    <lineage>
        <taxon>Eukaryota</taxon>
        <taxon>Metazoa</taxon>
        <taxon>Ecdysozoa</taxon>
        <taxon>Arthropoda</taxon>
        <taxon>Hexapoda</taxon>
        <taxon>Insecta</taxon>
        <taxon>Pterygota</taxon>
        <taxon>Neoptera</taxon>
        <taxon>Paraneoptera</taxon>
        <taxon>Hemiptera</taxon>
        <taxon>Sternorrhyncha</taxon>
        <taxon>Aleyrodoidea</taxon>
        <taxon>Aleyrodidae</taxon>
        <taxon>Aleyrodinae</taxon>
        <taxon>Bemisia</taxon>
    </lineage>
</organism>
<reference evidence="2" key="1">
    <citation type="submission" date="2021-12" db="EMBL/GenBank/DDBJ databases">
        <authorList>
            <person name="King R."/>
        </authorList>
    </citation>
    <scope>NUCLEOTIDE SEQUENCE</scope>
</reference>
<dbReference type="EMBL" id="OU963867">
    <property type="protein sequence ID" value="CAH0391310.1"/>
    <property type="molecule type" value="Genomic_DNA"/>
</dbReference>
<dbReference type="Proteomes" id="UP001152759">
    <property type="component" value="Chromosome 6"/>
</dbReference>
<dbReference type="PANTHER" id="PTHR36159">
    <property type="entry name" value="PROTEIN CBG23766"/>
    <property type="match status" value="1"/>
</dbReference>